<evidence type="ECO:0000259" key="9">
    <source>
        <dbReference type="Pfam" id="PF22700"/>
    </source>
</evidence>
<dbReference type="RefSeq" id="WP_208148662.1">
    <property type="nucleotide sequence ID" value="NZ_JAGETV010000008.1"/>
</dbReference>
<dbReference type="InterPro" id="IPR053859">
    <property type="entry name" value="MVD-like_N"/>
</dbReference>
<accession>A0ABS3Q5C3</accession>
<evidence type="ECO:0000259" key="8">
    <source>
        <dbReference type="Pfam" id="PF18376"/>
    </source>
</evidence>
<keyword evidence="7 10" id="KW-0456">Lyase</keyword>
<evidence type="ECO:0000256" key="3">
    <source>
        <dbReference type="ARBA" id="ARBA00022516"/>
    </source>
</evidence>
<evidence type="ECO:0000256" key="2">
    <source>
        <dbReference type="ARBA" id="ARBA00012296"/>
    </source>
</evidence>
<dbReference type="SUPFAM" id="SSF54211">
    <property type="entry name" value="Ribosomal protein S5 domain 2-like"/>
    <property type="match status" value="1"/>
</dbReference>
<dbReference type="InterPro" id="IPR020568">
    <property type="entry name" value="Ribosomal_Su5_D2-typ_SF"/>
</dbReference>
<keyword evidence="11" id="KW-1185">Reference proteome</keyword>
<dbReference type="Gene3D" id="3.30.70.890">
    <property type="entry name" value="GHMP kinase, C-terminal domain"/>
    <property type="match status" value="1"/>
</dbReference>
<evidence type="ECO:0000256" key="6">
    <source>
        <dbReference type="ARBA" id="ARBA00023098"/>
    </source>
</evidence>
<dbReference type="EC" id="4.1.1.33" evidence="2"/>
<dbReference type="GO" id="GO:0004163">
    <property type="term" value="F:diphosphomevalonate decarboxylase activity"/>
    <property type="evidence" value="ECO:0007669"/>
    <property type="project" value="UniProtKB-EC"/>
</dbReference>
<evidence type="ECO:0000313" key="10">
    <source>
        <dbReference type="EMBL" id="MBO1927174.1"/>
    </source>
</evidence>
<sequence>MNNDRQRQTQFIQQLLQASKNPQPLTPNSPQGLGSAPVNIALSKYWGKRDKVLNLPINGSVSISLPGLGTETVLKPLQTGQDKIVLNGEQLGADVTFAKRLSLFLDYFRSDACPAFTVETVNSVPTAAGLASSASGYAALVLALDDLFGWQLPKTDLSLLARFGSGSASRSLFDGFALWHRGEQEDGMDSFAEALDSHWPEFCIGLVKVDTKEKAVGSTVGMQQTVETCDLYKSWPEQAERNLQTISQAIIEQNFGTLGKTAEHNALSMHATMIATWPPIVYWQPESVAAMQIVWQLREQGTEVYFTMDAGPNLKLIMQAKDQDKVRNAFAEHGTQVDFILPFAE</sequence>
<organism evidence="10 11">
    <name type="scientific">Thiomicrorhabdus marina</name>
    <dbReference type="NCBI Taxonomy" id="2818442"/>
    <lineage>
        <taxon>Bacteria</taxon>
        <taxon>Pseudomonadati</taxon>
        <taxon>Pseudomonadota</taxon>
        <taxon>Gammaproteobacteria</taxon>
        <taxon>Thiotrichales</taxon>
        <taxon>Piscirickettsiaceae</taxon>
        <taxon>Thiomicrorhabdus</taxon>
    </lineage>
</organism>
<evidence type="ECO:0000256" key="7">
    <source>
        <dbReference type="ARBA" id="ARBA00023239"/>
    </source>
</evidence>
<protein>
    <recommendedName>
        <fullName evidence="2">diphosphomevalonate decarboxylase</fullName>
        <ecNumber evidence="2">4.1.1.33</ecNumber>
    </recommendedName>
</protein>
<dbReference type="PANTHER" id="PTHR10977">
    <property type="entry name" value="DIPHOSPHOMEVALONATE DECARBOXYLASE"/>
    <property type="match status" value="1"/>
</dbReference>
<evidence type="ECO:0000256" key="4">
    <source>
        <dbReference type="ARBA" id="ARBA00022741"/>
    </source>
</evidence>
<dbReference type="SUPFAM" id="SSF55060">
    <property type="entry name" value="GHMP Kinase, C-terminal domain"/>
    <property type="match status" value="1"/>
</dbReference>
<dbReference type="InterPro" id="IPR014721">
    <property type="entry name" value="Ribsml_uS5_D2-typ_fold_subgr"/>
</dbReference>
<evidence type="ECO:0000256" key="5">
    <source>
        <dbReference type="ARBA" id="ARBA00022840"/>
    </source>
</evidence>
<evidence type="ECO:0000313" key="11">
    <source>
        <dbReference type="Proteomes" id="UP000664835"/>
    </source>
</evidence>
<keyword evidence="4" id="KW-0547">Nucleotide-binding</keyword>
<proteinExistence type="inferred from homology"/>
<feature type="domain" description="Diphosphomevalonate decarboxylase-like N-terminal" evidence="9">
    <location>
        <begin position="36"/>
        <end position="192"/>
    </location>
</feature>
<keyword evidence="5" id="KW-0067">ATP-binding</keyword>
<dbReference type="Proteomes" id="UP000664835">
    <property type="component" value="Unassembled WGS sequence"/>
</dbReference>
<evidence type="ECO:0000256" key="1">
    <source>
        <dbReference type="ARBA" id="ARBA00008831"/>
    </source>
</evidence>
<comment type="caution">
    <text evidence="10">The sequence shown here is derived from an EMBL/GenBank/DDBJ whole genome shotgun (WGS) entry which is preliminary data.</text>
</comment>
<dbReference type="Pfam" id="PF18376">
    <property type="entry name" value="MDD_C"/>
    <property type="match status" value="1"/>
</dbReference>
<comment type="similarity">
    <text evidence="1">Belongs to the diphosphomevalonate decarboxylase family.</text>
</comment>
<dbReference type="InterPro" id="IPR005935">
    <property type="entry name" value="Mev_decarb"/>
</dbReference>
<feature type="domain" description="Mvd1 C-terminal" evidence="8">
    <location>
        <begin position="209"/>
        <end position="332"/>
    </location>
</feature>
<dbReference type="NCBIfam" id="TIGR01240">
    <property type="entry name" value="mevDPdecarb"/>
    <property type="match status" value="1"/>
</dbReference>
<name>A0ABS3Q5C3_9GAMM</name>
<reference evidence="10 11" key="1">
    <citation type="submission" date="2021-03" db="EMBL/GenBank/DDBJ databases">
        <title>Thiomicrorhabdus sp.nov.,novel sulfur-oxidizing bacteria isolated from coastal sediment.</title>
        <authorList>
            <person name="Liu X."/>
        </authorList>
    </citation>
    <scope>NUCLEOTIDE SEQUENCE [LARGE SCALE GENOMIC DNA]</scope>
    <source>
        <strain evidence="10 11">6S2-11</strain>
    </source>
</reference>
<dbReference type="EMBL" id="JAGETV010000008">
    <property type="protein sequence ID" value="MBO1927174.1"/>
    <property type="molecule type" value="Genomic_DNA"/>
</dbReference>
<dbReference type="PIRSF" id="PIRSF015950">
    <property type="entry name" value="Mev_P_decrbx"/>
    <property type="match status" value="1"/>
</dbReference>
<keyword evidence="3" id="KW-0444">Lipid biosynthesis</keyword>
<gene>
    <name evidence="10" type="primary">mvaD</name>
    <name evidence="10" type="ORF">J3998_06250</name>
</gene>
<keyword evidence="6" id="KW-0443">Lipid metabolism</keyword>
<dbReference type="Pfam" id="PF22700">
    <property type="entry name" value="MVD-like_N"/>
    <property type="match status" value="1"/>
</dbReference>
<dbReference type="InterPro" id="IPR029765">
    <property type="entry name" value="Mev_diP_decarb"/>
</dbReference>
<dbReference type="InterPro" id="IPR041431">
    <property type="entry name" value="Mvd1_C"/>
</dbReference>
<dbReference type="InterPro" id="IPR036554">
    <property type="entry name" value="GHMP_kinase_C_sf"/>
</dbReference>
<dbReference type="Gene3D" id="3.30.230.10">
    <property type="match status" value="1"/>
</dbReference>
<dbReference type="PANTHER" id="PTHR10977:SF3">
    <property type="entry name" value="DIPHOSPHOMEVALONATE DECARBOXYLASE"/>
    <property type="match status" value="1"/>
</dbReference>